<accession>A0A811V3R7</accession>
<name>A0A811V3R7_CERCA</name>
<feature type="non-terminal residue" evidence="1">
    <location>
        <position position="1"/>
    </location>
</feature>
<reference evidence="1" key="1">
    <citation type="submission" date="2020-11" db="EMBL/GenBank/DDBJ databases">
        <authorList>
            <person name="Whitehead M."/>
        </authorList>
    </citation>
    <scope>NUCLEOTIDE SEQUENCE</scope>
    <source>
        <strain evidence="1">EGII</strain>
    </source>
</reference>
<protein>
    <submittedName>
        <fullName evidence="1">(Mediterranean fruit fly) hypothetical protein</fullName>
    </submittedName>
</protein>
<organism evidence="1 2">
    <name type="scientific">Ceratitis capitata</name>
    <name type="common">Mediterranean fruit fly</name>
    <name type="synonym">Tephritis capitata</name>
    <dbReference type="NCBI Taxonomy" id="7213"/>
    <lineage>
        <taxon>Eukaryota</taxon>
        <taxon>Metazoa</taxon>
        <taxon>Ecdysozoa</taxon>
        <taxon>Arthropoda</taxon>
        <taxon>Hexapoda</taxon>
        <taxon>Insecta</taxon>
        <taxon>Pterygota</taxon>
        <taxon>Neoptera</taxon>
        <taxon>Endopterygota</taxon>
        <taxon>Diptera</taxon>
        <taxon>Brachycera</taxon>
        <taxon>Muscomorpha</taxon>
        <taxon>Tephritoidea</taxon>
        <taxon>Tephritidae</taxon>
        <taxon>Ceratitis</taxon>
        <taxon>Ceratitis</taxon>
    </lineage>
</organism>
<comment type="caution">
    <text evidence="1">The sequence shown here is derived from an EMBL/GenBank/DDBJ whole genome shotgun (WGS) entry which is preliminary data.</text>
</comment>
<evidence type="ECO:0000313" key="2">
    <source>
        <dbReference type="Proteomes" id="UP000606786"/>
    </source>
</evidence>
<evidence type="ECO:0000313" key="1">
    <source>
        <dbReference type="EMBL" id="CAD7005015.1"/>
    </source>
</evidence>
<proteinExistence type="predicted"/>
<keyword evidence="2" id="KW-1185">Reference proteome</keyword>
<dbReference type="Proteomes" id="UP000606786">
    <property type="component" value="Unassembled WGS sequence"/>
</dbReference>
<dbReference type="AlphaFoldDB" id="A0A811V3R7"/>
<sequence>TENAQNGSTKEMDSIRCVASPKKIVWAMQKGIKGIFATVLGKNDERTTKFLEKLFESMANGISCIPTTDDR</sequence>
<gene>
    <name evidence="1" type="ORF">CCAP1982_LOCUS13387</name>
</gene>
<dbReference type="EMBL" id="CAJHJT010000034">
    <property type="protein sequence ID" value="CAD7005015.1"/>
    <property type="molecule type" value="Genomic_DNA"/>
</dbReference>